<dbReference type="InterPro" id="IPR017026">
    <property type="entry name" value="ImuA"/>
</dbReference>
<dbReference type="Gene3D" id="3.40.50.300">
    <property type="entry name" value="P-loop containing nucleotide triphosphate hydrolases"/>
    <property type="match status" value="1"/>
</dbReference>
<evidence type="ECO:0000313" key="1">
    <source>
        <dbReference type="EMBL" id="TPE60505.1"/>
    </source>
</evidence>
<evidence type="ECO:0008006" key="3">
    <source>
        <dbReference type="Google" id="ProtNLM"/>
    </source>
</evidence>
<dbReference type="Proteomes" id="UP000319897">
    <property type="component" value="Unassembled WGS sequence"/>
</dbReference>
<sequence length="261" mass="27740">MHPQTDDRCERIRQLARLAGRSDARVPGGHVAFGHADVDAALGGGLGRGQLHELFAASADDPAGAAGFAAMLCQRLGGTCVWLREARAERRLQLFGPGLSAIGLDPAKLFLGVLPDADAVLRAGADVLRCPDVGVAVIELWRNPRNLGLTATRRFQLATEASGVTALLLRMEAEPSASAAATRWAVRSVASRALEGNAPGRPAFELELLKHRGGGRGRWRLEWDRESASFRDLERAALSGVVVSVPADRPLADVLPIRKAG</sequence>
<dbReference type="PIRSF" id="PIRSF034285">
    <property type="entry name" value="UCP034285"/>
    <property type="match status" value="1"/>
</dbReference>
<dbReference type="SUPFAM" id="SSF52540">
    <property type="entry name" value="P-loop containing nucleoside triphosphate hydrolases"/>
    <property type="match status" value="1"/>
</dbReference>
<comment type="caution">
    <text evidence="1">The sequence shown here is derived from an EMBL/GenBank/DDBJ whole genome shotgun (WGS) entry which is preliminary data.</text>
</comment>
<keyword evidence="2" id="KW-1185">Reference proteome</keyword>
<gene>
    <name evidence="1" type="ORF">FJQ54_10905</name>
</gene>
<accession>A0A501XJ81</accession>
<reference evidence="1 2" key="1">
    <citation type="submission" date="2019-06" db="EMBL/GenBank/DDBJ databases">
        <authorList>
            <person name="Lee I."/>
            <person name="Jang G.I."/>
            <person name="Hwang C.Y."/>
        </authorList>
    </citation>
    <scope>NUCLEOTIDE SEQUENCE [LARGE SCALE GENOMIC DNA]</scope>
    <source>
        <strain evidence="1 2">PAMC 28131</strain>
    </source>
</reference>
<dbReference type="EMBL" id="VFSU01000026">
    <property type="protein sequence ID" value="TPE60505.1"/>
    <property type="molecule type" value="Genomic_DNA"/>
</dbReference>
<name>A0A501XJ81_9SPHN</name>
<protein>
    <recommendedName>
        <fullName evidence="3">Protein ImuA</fullName>
    </recommendedName>
</protein>
<proteinExistence type="predicted"/>
<dbReference type="RefSeq" id="WP_140928441.1">
    <property type="nucleotide sequence ID" value="NZ_VFSU01000026.1"/>
</dbReference>
<dbReference type="AlphaFoldDB" id="A0A501XJ81"/>
<evidence type="ECO:0000313" key="2">
    <source>
        <dbReference type="Proteomes" id="UP000319897"/>
    </source>
</evidence>
<dbReference type="InterPro" id="IPR027417">
    <property type="entry name" value="P-loop_NTPase"/>
</dbReference>
<organism evidence="1 2">
    <name type="scientific">Sandaracinobacter neustonicus</name>
    <dbReference type="NCBI Taxonomy" id="1715348"/>
    <lineage>
        <taxon>Bacteria</taxon>
        <taxon>Pseudomonadati</taxon>
        <taxon>Pseudomonadota</taxon>
        <taxon>Alphaproteobacteria</taxon>
        <taxon>Sphingomonadales</taxon>
        <taxon>Sphingosinicellaceae</taxon>
        <taxon>Sandaracinobacter</taxon>
    </lineage>
</organism>
<dbReference type="OrthoDB" id="7202530at2"/>